<dbReference type="InterPro" id="IPR012674">
    <property type="entry name" value="Calycin"/>
</dbReference>
<reference evidence="2" key="1">
    <citation type="submission" date="2019-09" db="EMBL/GenBank/DDBJ databases">
        <title>Organ-specific transcriptomic study of the physiology of the cattle tick, Rhipicephalus microplus.</title>
        <authorList>
            <person name="Tirloni L."/>
            <person name="Braz G."/>
            <person name="Gandara A.C.P."/>
            <person name="Sabadin G.A."/>
            <person name="da Silva R.M."/>
            <person name="Guizzo M.G."/>
            <person name="Machado J.A."/>
            <person name="Costa E.P."/>
            <person name="Gomes H.F."/>
            <person name="Moraes J."/>
            <person name="Mota M.B.S."/>
            <person name="Mesquita R.D."/>
            <person name="Alvarenga P.H."/>
            <person name="Alves F."/>
            <person name="Seixas A."/>
            <person name="da Fonseca R.N."/>
            <person name="Fogaca A."/>
            <person name="Logullo C."/>
            <person name="Tanaka A."/>
            <person name="Daffre S."/>
            <person name="Termignoni C."/>
            <person name="Vaz I.S.Jr."/>
            <person name="Oliveira P.L."/>
            <person name="Ribeiro J.M."/>
        </authorList>
    </citation>
    <scope>NUCLEOTIDE SEQUENCE</scope>
    <source>
        <strain evidence="2">Porto Alegre</strain>
    </source>
</reference>
<proteinExistence type="predicted"/>
<dbReference type="Pfam" id="PF02098">
    <property type="entry name" value="His_binding"/>
    <property type="match status" value="1"/>
</dbReference>
<keyword evidence="1" id="KW-0732">Signal</keyword>
<organism evidence="2">
    <name type="scientific">Rhipicephalus microplus</name>
    <name type="common">Cattle tick</name>
    <name type="synonym">Boophilus microplus</name>
    <dbReference type="NCBI Taxonomy" id="6941"/>
    <lineage>
        <taxon>Eukaryota</taxon>
        <taxon>Metazoa</taxon>
        <taxon>Ecdysozoa</taxon>
        <taxon>Arthropoda</taxon>
        <taxon>Chelicerata</taxon>
        <taxon>Arachnida</taxon>
        <taxon>Acari</taxon>
        <taxon>Parasitiformes</taxon>
        <taxon>Ixodida</taxon>
        <taxon>Ixodoidea</taxon>
        <taxon>Ixodidae</taxon>
        <taxon>Rhipicephalinae</taxon>
        <taxon>Rhipicephalus</taxon>
        <taxon>Boophilus</taxon>
    </lineage>
</organism>
<name>A0A6M2D545_RHIMP</name>
<dbReference type="AlphaFoldDB" id="A0A6M2D545"/>
<accession>A0A6M2D545</accession>
<protein>
    <submittedName>
        <fullName evidence="2">Putative lipocalin-7 1 lipocalin salivary gland overexpressed</fullName>
    </submittedName>
</protein>
<dbReference type="Gene3D" id="2.40.128.20">
    <property type="match status" value="1"/>
</dbReference>
<dbReference type="GO" id="GO:0043176">
    <property type="term" value="F:amine binding"/>
    <property type="evidence" value="ECO:0007669"/>
    <property type="project" value="InterPro"/>
</dbReference>
<dbReference type="InterPro" id="IPR002970">
    <property type="entry name" value="Tick_his-bd"/>
</dbReference>
<dbReference type="EMBL" id="GHWJ01008546">
    <property type="protein sequence ID" value="NOV41283.1"/>
    <property type="molecule type" value="Transcribed_RNA"/>
</dbReference>
<evidence type="ECO:0000256" key="1">
    <source>
        <dbReference type="SAM" id="SignalP"/>
    </source>
</evidence>
<sequence>METLTVFILSVLAMPIASFTNLHEFVERASLMEYQNPWKFIQNHSNAYLSRVSVPATKREQYKRKTLPCVRSRYLNGNETTQRINRTLDVYNSTTRSPFYYNTTNTSLTVEHEERYLTLLEVDVEERTPNMSIPEMNITLSYKTYTLMVLYSDSMCLILAETLRTASVGRPWLRCGSWVLEHRIRKPPKCCLFIFELLCVYRDHEVKFFRPSCIRNETTTQHPLKVN</sequence>
<feature type="chain" id="PRO_5026854750" evidence="1">
    <location>
        <begin position="19"/>
        <end position="227"/>
    </location>
</feature>
<dbReference type="GO" id="GO:0030682">
    <property type="term" value="P:symbiont-mediated perturbation of host defenses"/>
    <property type="evidence" value="ECO:0007669"/>
    <property type="project" value="InterPro"/>
</dbReference>
<dbReference type="OrthoDB" id="10492989at2759"/>
<evidence type="ECO:0000313" key="2">
    <source>
        <dbReference type="EMBL" id="NOV41283.1"/>
    </source>
</evidence>
<feature type="signal peptide" evidence="1">
    <location>
        <begin position="1"/>
        <end position="18"/>
    </location>
</feature>
<dbReference type="SUPFAM" id="SSF50814">
    <property type="entry name" value="Lipocalins"/>
    <property type="match status" value="1"/>
</dbReference>
<dbReference type="VEuPathDB" id="VectorBase:LOC119171428"/>